<dbReference type="AlphaFoldDB" id="A0AAJ0EYA4"/>
<dbReference type="RefSeq" id="XP_060432146.1">
    <property type="nucleotide sequence ID" value="XM_060572036.1"/>
</dbReference>
<feature type="region of interest" description="Disordered" evidence="1">
    <location>
        <begin position="1"/>
        <end position="34"/>
    </location>
</feature>
<accession>A0AAJ0EYA4</accession>
<evidence type="ECO:0000256" key="1">
    <source>
        <dbReference type="SAM" id="MobiDB-lite"/>
    </source>
</evidence>
<gene>
    <name evidence="2" type="ORF">BDP55DRAFT_629560</name>
</gene>
<proteinExistence type="predicted"/>
<evidence type="ECO:0000313" key="2">
    <source>
        <dbReference type="EMBL" id="KAK1688451.1"/>
    </source>
</evidence>
<feature type="compositionally biased region" description="Pro residues" evidence="1">
    <location>
        <begin position="1"/>
        <end position="14"/>
    </location>
</feature>
<dbReference type="Proteomes" id="UP001224890">
    <property type="component" value="Unassembled WGS sequence"/>
</dbReference>
<organism evidence="2 3">
    <name type="scientific">Colletotrichum godetiae</name>
    <dbReference type="NCBI Taxonomy" id="1209918"/>
    <lineage>
        <taxon>Eukaryota</taxon>
        <taxon>Fungi</taxon>
        <taxon>Dikarya</taxon>
        <taxon>Ascomycota</taxon>
        <taxon>Pezizomycotina</taxon>
        <taxon>Sordariomycetes</taxon>
        <taxon>Hypocreomycetidae</taxon>
        <taxon>Glomerellales</taxon>
        <taxon>Glomerellaceae</taxon>
        <taxon>Colletotrichum</taxon>
        <taxon>Colletotrichum acutatum species complex</taxon>
    </lineage>
</organism>
<sequence length="151" mass="15789">MVSHLPCPPPPPPSLSLSLSLKTPGPQPALPRFTSTGRLASAAGATCQLQPSALLPSQPSEGQGSCTVPQLGRRLRDPQGPETVVPGSAQGAAGVVTQEARSLHAVVVQGRVPQQIPCFAVEGVERMVPVESWSRRRLAPTAAAGSCYRWR</sequence>
<comment type="caution">
    <text evidence="2">The sequence shown here is derived from an EMBL/GenBank/DDBJ whole genome shotgun (WGS) entry which is preliminary data.</text>
</comment>
<feature type="compositionally biased region" description="Polar residues" evidence="1">
    <location>
        <begin position="52"/>
        <end position="68"/>
    </location>
</feature>
<feature type="region of interest" description="Disordered" evidence="1">
    <location>
        <begin position="52"/>
        <end position="90"/>
    </location>
</feature>
<keyword evidence="3" id="KW-1185">Reference proteome</keyword>
<reference evidence="2" key="1">
    <citation type="submission" date="2021-06" db="EMBL/GenBank/DDBJ databases">
        <title>Comparative genomics, transcriptomics and evolutionary studies reveal genomic signatures of adaptation to plant cell wall in hemibiotrophic fungi.</title>
        <authorList>
            <consortium name="DOE Joint Genome Institute"/>
            <person name="Baroncelli R."/>
            <person name="Diaz J.F."/>
            <person name="Benocci T."/>
            <person name="Peng M."/>
            <person name="Battaglia E."/>
            <person name="Haridas S."/>
            <person name="Andreopoulos W."/>
            <person name="Labutti K."/>
            <person name="Pangilinan J."/>
            <person name="Floch G.L."/>
            <person name="Makela M.R."/>
            <person name="Henrissat B."/>
            <person name="Grigoriev I.V."/>
            <person name="Crouch J.A."/>
            <person name="De Vries R.P."/>
            <person name="Sukno S.A."/>
            <person name="Thon M.R."/>
        </authorList>
    </citation>
    <scope>NUCLEOTIDE SEQUENCE</scope>
    <source>
        <strain evidence="2">CBS 193.32</strain>
    </source>
</reference>
<name>A0AAJ0EYA4_9PEZI</name>
<dbReference type="EMBL" id="JAHMHR010000011">
    <property type="protein sequence ID" value="KAK1688451.1"/>
    <property type="molecule type" value="Genomic_DNA"/>
</dbReference>
<evidence type="ECO:0000313" key="3">
    <source>
        <dbReference type="Proteomes" id="UP001224890"/>
    </source>
</evidence>
<protein>
    <submittedName>
        <fullName evidence="2">Uncharacterized protein</fullName>
    </submittedName>
</protein>
<dbReference type="GeneID" id="85456562"/>